<sequence length="139" mass="14765">MDDSGTPTDNPQIESQDGCHPSDSVGSIVTHLPSASDENDNQLDGDGQECLSSGASAMGKPDVLAQDSLNNNENCPPSSAVSACESSESTSCEGPKDRQALVGRDKKIPGRRSPRAKRGTTKKIPQGIFKSYFFLLFFT</sequence>
<feature type="compositionally biased region" description="Low complexity" evidence="1">
    <location>
        <begin position="75"/>
        <end position="93"/>
    </location>
</feature>
<dbReference type="GO" id="GO:0042998">
    <property type="term" value="P:positive regulation of Golgi to plasma membrane protein transport"/>
    <property type="evidence" value="ECO:0007669"/>
    <property type="project" value="TreeGrafter"/>
</dbReference>
<feature type="compositionally biased region" description="Polar residues" evidence="1">
    <location>
        <begin position="1"/>
        <end position="15"/>
    </location>
</feature>
<dbReference type="PANTHER" id="PTHR28581">
    <property type="entry name" value="CONSORTIN"/>
    <property type="match status" value="1"/>
</dbReference>
<dbReference type="OMA" id="GTARKIP"/>
<protein>
    <recommendedName>
        <fullName evidence="3">Consortin</fullName>
    </recommendedName>
</protein>
<organism evidence="2">
    <name type="scientific">Ursus maritimus</name>
    <name type="common">Polar bear</name>
    <name type="synonym">Thalarctos maritimus</name>
    <dbReference type="NCBI Taxonomy" id="29073"/>
    <lineage>
        <taxon>Eukaryota</taxon>
        <taxon>Metazoa</taxon>
        <taxon>Chordata</taxon>
        <taxon>Craniata</taxon>
        <taxon>Vertebrata</taxon>
        <taxon>Euteleostomi</taxon>
        <taxon>Mammalia</taxon>
        <taxon>Eutheria</taxon>
        <taxon>Laurasiatheria</taxon>
        <taxon>Carnivora</taxon>
        <taxon>Caniformia</taxon>
        <taxon>Ursidae</taxon>
        <taxon>Ursus</taxon>
    </lineage>
</organism>
<reference evidence="2" key="1">
    <citation type="submission" date="2019-03" db="UniProtKB">
        <authorList>
            <consortium name="Ensembl"/>
        </authorList>
    </citation>
    <scope>IDENTIFICATION</scope>
</reference>
<evidence type="ECO:0000313" key="2">
    <source>
        <dbReference type="Ensembl" id="ENSUMAP00000018130"/>
    </source>
</evidence>
<feature type="compositionally biased region" description="Acidic residues" evidence="1">
    <location>
        <begin position="37"/>
        <end position="47"/>
    </location>
</feature>
<dbReference type="PANTHER" id="PTHR28581:SF1">
    <property type="entry name" value="CONSORTIN"/>
    <property type="match status" value="1"/>
</dbReference>
<dbReference type="GeneTree" id="ENSGT00940000171704"/>
<dbReference type="GO" id="GO:0071253">
    <property type="term" value="F:connexin binding"/>
    <property type="evidence" value="ECO:0007669"/>
    <property type="project" value="InterPro"/>
</dbReference>
<dbReference type="GO" id="GO:0005886">
    <property type="term" value="C:plasma membrane"/>
    <property type="evidence" value="ECO:0007669"/>
    <property type="project" value="TreeGrafter"/>
</dbReference>
<dbReference type="GO" id="GO:0030133">
    <property type="term" value="C:transport vesicle"/>
    <property type="evidence" value="ECO:0007669"/>
    <property type="project" value="TreeGrafter"/>
</dbReference>
<dbReference type="AlphaFoldDB" id="A0A452UBD8"/>
<evidence type="ECO:0000256" key="1">
    <source>
        <dbReference type="SAM" id="MobiDB-lite"/>
    </source>
</evidence>
<feature type="compositionally biased region" description="Basic residues" evidence="1">
    <location>
        <begin position="109"/>
        <end position="121"/>
    </location>
</feature>
<name>A0A452UBD8_URSMA</name>
<proteinExistence type="predicted"/>
<dbReference type="Ensembl" id="ENSUMAT00000021437.1">
    <property type="protein sequence ID" value="ENSUMAP00000018130.1"/>
    <property type="gene ID" value="ENSUMAG00000013325.1"/>
</dbReference>
<feature type="region of interest" description="Disordered" evidence="1">
    <location>
        <begin position="1"/>
        <end position="122"/>
    </location>
</feature>
<evidence type="ECO:0008006" key="3">
    <source>
        <dbReference type="Google" id="ProtNLM"/>
    </source>
</evidence>
<accession>A0A452UBD8</accession>
<feature type="compositionally biased region" description="Basic and acidic residues" evidence="1">
    <location>
        <begin position="94"/>
        <end position="108"/>
    </location>
</feature>
<dbReference type="InterPro" id="IPR042318">
    <property type="entry name" value="Consortin"/>
</dbReference>
<dbReference type="GO" id="GO:0005802">
    <property type="term" value="C:trans-Golgi network"/>
    <property type="evidence" value="ECO:0007669"/>
    <property type="project" value="InterPro"/>
</dbReference>